<dbReference type="STRING" id="93759.A0A1R3JQM7"/>
<dbReference type="Pfam" id="PF04970">
    <property type="entry name" value="LRAT"/>
    <property type="match status" value="1"/>
</dbReference>
<dbReference type="EMBL" id="AWUE01015499">
    <property type="protein sequence ID" value="OMO97051.1"/>
    <property type="molecule type" value="Genomic_DNA"/>
</dbReference>
<proteinExistence type="predicted"/>
<keyword evidence="3" id="KW-1185">Reference proteome</keyword>
<dbReference type="Proteomes" id="UP000187203">
    <property type="component" value="Unassembled WGS sequence"/>
</dbReference>
<organism evidence="2 3">
    <name type="scientific">Corchorus olitorius</name>
    <dbReference type="NCBI Taxonomy" id="93759"/>
    <lineage>
        <taxon>Eukaryota</taxon>
        <taxon>Viridiplantae</taxon>
        <taxon>Streptophyta</taxon>
        <taxon>Embryophyta</taxon>
        <taxon>Tracheophyta</taxon>
        <taxon>Spermatophyta</taxon>
        <taxon>Magnoliopsida</taxon>
        <taxon>eudicotyledons</taxon>
        <taxon>Gunneridae</taxon>
        <taxon>Pentapetalae</taxon>
        <taxon>rosids</taxon>
        <taxon>malvids</taxon>
        <taxon>Malvales</taxon>
        <taxon>Malvaceae</taxon>
        <taxon>Grewioideae</taxon>
        <taxon>Apeibeae</taxon>
        <taxon>Corchorus</taxon>
    </lineage>
</organism>
<sequence>MTEKTRVLKPIEKTRVLKPIEKTRVLEPINLVPKPRVLKSIEKTRVALEPGDEKPRVLEPIEKPMVALEPGIYVGDNKVIHFERPKGRFEGRRRCKTCGFNPQVVLRANPPVARVLKTCLDCFLAGCPLYRCEYDVSYLQLFCSTWDCKPPDEVVQTAHLLVNGKFEKYLSFQTNCDFAVYCKTGVETTPGYFANALDKKKRLLCKC</sequence>
<dbReference type="PANTHER" id="PTHR46137:SF10">
    <property type="entry name" value="LRAT DOMAIN-CONTAINING PROTEIN"/>
    <property type="match status" value="1"/>
</dbReference>
<protein>
    <recommendedName>
        <fullName evidence="1">LRAT domain-containing protein</fullName>
    </recommendedName>
</protein>
<evidence type="ECO:0000313" key="3">
    <source>
        <dbReference type="Proteomes" id="UP000187203"/>
    </source>
</evidence>
<accession>A0A1R3JQM7</accession>
<dbReference type="AlphaFoldDB" id="A0A1R3JQM7"/>
<dbReference type="OrthoDB" id="421951at2759"/>
<evidence type="ECO:0000313" key="2">
    <source>
        <dbReference type="EMBL" id="OMO97051.1"/>
    </source>
</evidence>
<dbReference type="Gene3D" id="3.90.1720.10">
    <property type="entry name" value="endopeptidase domain like (from Nostoc punctiforme)"/>
    <property type="match status" value="1"/>
</dbReference>
<feature type="domain" description="LRAT" evidence="1">
    <location>
        <begin position="71"/>
        <end position="186"/>
    </location>
</feature>
<reference evidence="3" key="1">
    <citation type="submission" date="2013-09" db="EMBL/GenBank/DDBJ databases">
        <title>Corchorus olitorius genome sequencing.</title>
        <authorList>
            <person name="Alam M."/>
            <person name="Haque M.S."/>
            <person name="Islam M.S."/>
            <person name="Emdad E.M."/>
            <person name="Islam M.M."/>
            <person name="Ahmed B."/>
            <person name="Halim A."/>
            <person name="Hossen Q.M.M."/>
            <person name="Hossain M.Z."/>
            <person name="Ahmed R."/>
            <person name="Khan M.M."/>
            <person name="Islam R."/>
            <person name="Rashid M.M."/>
            <person name="Khan S.A."/>
            <person name="Rahman M.S."/>
            <person name="Alam M."/>
            <person name="Yahiya A.S."/>
            <person name="Khan M.S."/>
            <person name="Azam M.S."/>
            <person name="Haque T."/>
            <person name="Lashkar M.Z.H."/>
            <person name="Akhand A.I."/>
            <person name="Morshed G."/>
            <person name="Roy S."/>
            <person name="Uddin K.S."/>
            <person name="Rabeya T."/>
            <person name="Hossain A.S."/>
            <person name="Chowdhury A."/>
            <person name="Snigdha A.R."/>
            <person name="Mortoza M.S."/>
            <person name="Matin S.A."/>
            <person name="Hoque S.M.E."/>
            <person name="Islam M.K."/>
            <person name="Roy D.K."/>
            <person name="Haider R."/>
            <person name="Moosa M.M."/>
            <person name="Elias S.M."/>
            <person name="Hasan A.M."/>
            <person name="Jahan S."/>
            <person name="Shafiuddin M."/>
            <person name="Mahmood N."/>
            <person name="Shommy N.S."/>
        </authorList>
    </citation>
    <scope>NUCLEOTIDE SEQUENCE [LARGE SCALE GENOMIC DNA]</scope>
    <source>
        <strain evidence="3">cv. O-4</strain>
    </source>
</reference>
<evidence type="ECO:0000259" key="1">
    <source>
        <dbReference type="Pfam" id="PF04970"/>
    </source>
</evidence>
<comment type="caution">
    <text evidence="2">The sequence shown here is derived from an EMBL/GenBank/DDBJ whole genome shotgun (WGS) entry which is preliminary data.</text>
</comment>
<gene>
    <name evidence="2" type="ORF">COLO4_14905</name>
</gene>
<dbReference type="PANTHER" id="PTHR46137">
    <property type="entry name" value="OS05G0310600 PROTEIN"/>
    <property type="match status" value="1"/>
</dbReference>
<dbReference type="InterPro" id="IPR007053">
    <property type="entry name" value="LRAT_dom"/>
</dbReference>
<name>A0A1R3JQM7_9ROSI</name>